<evidence type="ECO:0000256" key="1">
    <source>
        <dbReference type="PROSITE-ProRule" id="PRU00502"/>
    </source>
</evidence>
<dbReference type="PANTHER" id="PTHR47665">
    <property type="entry name" value="HISTONE DEACETYLASE-LIKE PROTEIN"/>
    <property type="match status" value="1"/>
</dbReference>
<keyword evidence="1" id="KW-0863">Zinc-finger</keyword>
<dbReference type="AlphaFoldDB" id="A0A2P5DND0"/>
<dbReference type="Pfam" id="PF02148">
    <property type="entry name" value="zf-UBP"/>
    <property type="match status" value="1"/>
</dbReference>
<sequence>LGTNRASLSIKPQSPCFTAPSLAFRVAVTMANQAASSSAPPVTLITKSSRRCFLFNLPKFLTRIFINHVNQQQQQQQQQQDLLYGAESGWVEARTSCDHLPSLSFDLAHIPTPDTPCHTCQHPEENWLCLCCKEVMCSRFVNKHMLNHYHHANHSLALSYSDLSVWCFACDAYLDAQVIQQLRPVYETAYILKFGEAPPFRSI</sequence>
<dbReference type="Proteomes" id="UP000237105">
    <property type="component" value="Unassembled WGS sequence"/>
</dbReference>
<dbReference type="PANTHER" id="PTHR47665:SF1">
    <property type="entry name" value="HISTONE DEACETYLASE-LIKE PROTEIN"/>
    <property type="match status" value="1"/>
</dbReference>
<feature type="domain" description="UBP-type" evidence="2">
    <location>
        <begin position="95"/>
        <end position="195"/>
    </location>
</feature>
<dbReference type="InterPro" id="IPR001607">
    <property type="entry name" value="Znf_UBP"/>
</dbReference>
<protein>
    <submittedName>
        <fullName evidence="3">Histone deacetylase superfamily</fullName>
    </submittedName>
</protein>
<comment type="caution">
    <text evidence="3">The sequence shown here is derived from an EMBL/GenBank/DDBJ whole genome shotgun (WGS) entry which is preliminary data.</text>
</comment>
<feature type="non-terminal residue" evidence="3">
    <location>
        <position position="1"/>
    </location>
</feature>
<name>A0A2P5DND0_PARAD</name>
<keyword evidence="1" id="KW-0862">Zinc</keyword>
<evidence type="ECO:0000259" key="2">
    <source>
        <dbReference type="PROSITE" id="PS50271"/>
    </source>
</evidence>
<reference evidence="4" key="1">
    <citation type="submission" date="2016-06" db="EMBL/GenBank/DDBJ databases">
        <title>Parallel loss of symbiosis genes in relatives of nitrogen-fixing non-legume Parasponia.</title>
        <authorList>
            <person name="Van Velzen R."/>
            <person name="Holmer R."/>
            <person name="Bu F."/>
            <person name="Rutten L."/>
            <person name="Van Zeijl A."/>
            <person name="Liu W."/>
            <person name="Santuari L."/>
            <person name="Cao Q."/>
            <person name="Sharma T."/>
            <person name="Shen D."/>
            <person name="Roswanjaya Y."/>
            <person name="Wardhani T."/>
            <person name="Kalhor M.S."/>
            <person name="Jansen J."/>
            <person name="Van den Hoogen J."/>
            <person name="Gungor B."/>
            <person name="Hartog M."/>
            <person name="Hontelez J."/>
            <person name="Verver J."/>
            <person name="Yang W.-C."/>
            <person name="Schijlen E."/>
            <person name="Repin R."/>
            <person name="Schilthuizen M."/>
            <person name="Schranz E."/>
            <person name="Heidstra R."/>
            <person name="Miyata K."/>
            <person name="Fedorova E."/>
            <person name="Kohlen W."/>
            <person name="Bisseling T."/>
            <person name="Smit S."/>
            <person name="Geurts R."/>
        </authorList>
    </citation>
    <scope>NUCLEOTIDE SEQUENCE [LARGE SCALE GENOMIC DNA]</scope>
    <source>
        <strain evidence="4">cv. WU1-14</strain>
    </source>
</reference>
<gene>
    <name evidence="3" type="ORF">PanWU01x14_048510</name>
</gene>
<dbReference type="STRING" id="3476.A0A2P5DND0"/>
<evidence type="ECO:0000313" key="4">
    <source>
        <dbReference type="Proteomes" id="UP000237105"/>
    </source>
</evidence>
<dbReference type="OrthoDB" id="424012at2759"/>
<keyword evidence="1" id="KW-0479">Metal-binding</keyword>
<keyword evidence="4" id="KW-1185">Reference proteome</keyword>
<dbReference type="SUPFAM" id="SSF57850">
    <property type="entry name" value="RING/U-box"/>
    <property type="match status" value="1"/>
</dbReference>
<proteinExistence type="predicted"/>
<dbReference type="Gene3D" id="3.30.40.10">
    <property type="entry name" value="Zinc/RING finger domain, C3HC4 (zinc finger)"/>
    <property type="match status" value="1"/>
</dbReference>
<dbReference type="PROSITE" id="PS50271">
    <property type="entry name" value="ZF_UBP"/>
    <property type="match status" value="1"/>
</dbReference>
<dbReference type="SMART" id="SM00290">
    <property type="entry name" value="ZnF_UBP"/>
    <property type="match status" value="1"/>
</dbReference>
<organism evidence="3 4">
    <name type="scientific">Parasponia andersonii</name>
    <name type="common">Sponia andersonii</name>
    <dbReference type="NCBI Taxonomy" id="3476"/>
    <lineage>
        <taxon>Eukaryota</taxon>
        <taxon>Viridiplantae</taxon>
        <taxon>Streptophyta</taxon>
        <taxon>Embryophyta</taxon>
        <taxon>Tracheophyta</taxon>
        <taxon>Spermatophyta</taxon>
        <taxon>Magnoliopsida</taxon>
        <taxon>eudicotyledons</taxon>
        <taxon>Gunneridae</taxon>
        <taxon>Pentapetalae</taxon>
        <taxon>rosids</taxon>
        <taxon>fabids</taxon>
        <taxon>Rosales</taxon>
        <taxon>Cannabaceae</taxon>
        <taxon>Parasponia</taxon>
    </lineage>
</organism>
<dbReference type="InterPro" id="IPR013083">
    <property type="entry name" value="Znf_RING/FYVE/PHD"/>
</dbReference>
<accession>A0A2P5DND0</accession>
<dbReference type="GO" id="GO:0008270">
    <property type="term" value="F:zinc ion binding"/>
    <property type="evidence" value="ECO:0007669"/>
    <property type="project" value="UniProtKB-KW"/>
</dbReference>
<evidence type="ECO:0000313" key="3">
    <source>
        <dbReference type="EMBL" id="PON74792.1"/>
    </source>
</evidence>
<dbReference type="EMBL" id="JXTB01000027">
    <property type="protein sequence ID" value="PON74792.1"/>
    <property type="molecule type" value="Genomic_DNA"/>
</dbReference>